<evidence type="ECO:0000313" key="3">
    <source>
        <dbReference type="Proteomes" id="UP000187280"/>
    </source>
</evidence>
<proteinExistence type="predicted"/>
<dbReference type="NCBIfam" id="NF007714">
    <property type="entry name" value="PRK10410.1-2"/>
    <property type="match status" value="1"/>
</dbReference>
<name>A0A1H3XJP2_9GAMM</name>
<dbReference type="Pfam" id="PF11756">
    <property type="entry name" value="YgbA_NO"/>
    <property type="match status" value="1"/>
</dbReference>
<evidence type="ECO:0000256" key="1">
    <source>
        <dbReference type="SAM" id="MobiDB-lite"/>
    </source>
</evidence>
<keyword evidence="3" id="KW-1185">Reference proteome</keyword>
<dbReference type="AlphaFoldDB" id="A0A1H3XJP2"/>
<reference evidence="2 3" key="1">
    <citation type="submission" date="2016-10" db="EMBL/GenBank/DDBJ databases">
        <authorList>
            <person name="de Groot N.N."/>
        </authorList>
    </citation>
    <scope>NUCLEOTIDE SEQUENCE [LARGE SCALE GENOMIC DNA]</scope>
    <source>
        <strain evidence="2 3">ATCC 29281</strain>
    </source>
</reference>
<feature type="region of interest" description="Disordered" evidence="1">
    <location>
        <begin position="108"/>
        <end position="134"/>
    </location>
</feature>
<evidence type="ECO:0000313" key="2">
    <source>
        <dbReference type="EMBL" id="SDZ99151.1"/>
    </source>
</evidence>
<dbReference type="Proteomes" id="UP000187280">
    <property type="component" value="Unassembled WGS sequence"/>
</dbReference>
<protein>
    <submittedName>
        <fullName evidence="2">Nitrous oxide-stimulated promoter</fullName>
    </submittedName>
</protein>
<organism evidence="2 3">
    <name type="scientific">Lonsdalea quercina</name>
    <dbReference type="NCBI Taxonomy" id="71657"/>
    <lineage>
        <taxon>Bacteria</taxon>
        <taxon>Pseudomonadati</taxon>
        <taxon>Pseudomonadota</taxon>
        <taxon>Gammaproteobacteria</taxon>
        <taxon>Enterobacterales</taxon>
        <taxon>Pectobacteriaceae</taxon>
        <taxon>Lonsdalea</taxon>
    </lineage>
</organism>
<accession>A0A1H3XJP2</accession>
<dbReference type="STRING" id="71657.SAMN02982996_00660"/>
<sequence>MMRRPPPGKRIQREIRTVGQMIKLYAKSHPVLDGNDHYTVLFRYAINRLNKCYFGEEKPACKQCPIHCYQPTKREMMKLIMLWSGPRMLLHHPVLALKHLWDDRRPVPEIPRARTKTPRLQDGFPEDSVKEKGR</sequence>
<dbReference type="EMBL" id="FNQS01000002">
    <property type="protein sequence ID" value="SDZ99151.1"/>
    <property type="molecule type" value="Genomic_DNA"/>
</dbReference>
<dbReference type="InterPro" id="IPR020483">
    <property type="entry name" value="Uncharacterised_YgbA"/>
</dbReference>
<gene>
    <name evidence="2" type="ORF">SAMN02982996_00660</name>
</gene>